<keyword evidence="1" id="KW-1133">Transmembrane helix</keyword>
<protein>
    <submittedName>
        <fullName evidence="2">Putative OMP leader (16) peptide</fullName>
    </submittedName>
</protein>
<feature type="transmembrane region" description="Helical" evidence="1">
    <location>
        <begin position="6"/>
        <end position="28"/>
    </location>
</feature>
<keyword evidence="3" id="KW-1185">Reference proteome</keyword>
<keyword evidence="1" id="KW-0472">Membrane</keyword>
<gene>
    <name evidence="2" type="ORF">HAT2_00726</name>
</gene>
<dbReference type="InterPro" id="IPR045584">
    <property type="entry name" value="Pilin-like"/>
</dbReference>
<comment type="caution">
    <text evidence="2">The sequence shown here is derived from an EMBL/GenBank/DDBJ whole genome shotgun (WGS) entry which is preliminary data.</text>
</comment>
<proteinExistence type="predicted"/>
<name>A0A369KC51_9BACT</name>
<sequence>MWKRRFLTLVEMMVVMSLIAIIGAAVAYNIRGSLEKGRYFRSVEGAKQIENLLYMHMAETGESLAATISRWKKIVSRSPLVRSPDQATKDGWGNDYKVKRVVSSASGRETLEVTSEGMMRYEVLHFSDHGEHLGIRERGKDG</sequence>
<accession>A0A369KC51</accession>
<dbReference type="SUPFAM" id="SSF54523">
    <property type="entry name" value="Pili subunits"/>
    <property type="match status" value="1"/>
</dbReference>
<evidence type="ECO:0000256" key="1">
    <source>
        <dbReference type="SAM" id="Phobius"/>
    </source>
</evidence>
<organism evidence="2 3">
    <name type="scientific">Candidatus Similichlamydia laticola</name>
    <dbReference type="NCBI Taxonomy" id="2170265"/>
    <lineage>
        <taxon>Bacteria</taxon>
        <taxon>Pseudomonadati</taxon>
        <taxon>Chlamydiota</taxon>
        <taxon>Chlamydiia</taxon>
        <taxon>Parachlamydiales</taxon>
        <taxon>Candidatus Parilichlamydiaceae</taxon>
        <taxon>Candidatus Similichlamydia</taxon>
    </lineage>
</organism>
<dbReference type="EMBL" id="QQBG01000027">
    <property type="protein sequence ID" value="RDB31172.1"/>
    <property type="molecule type" value="Genomic_DNA"/>
</dbReference>
<keyword evidence="1" id="KW-0812">Transmembrane</keyword>
<dbReference type="Proteomes" id="UP000253816">
    <property type="component" value="Unassembled WGS sequence"/>
</dbReference>
<evidence type="ECO:0000313" key="3">
    <source>
        <dbReference type="Proteomes" id="UP000253816"/>
    </source>
</evidence>
<dbReference type="AlphaFoldDB" id="A0A369KC51"/>
<reference evidence="2 3" key="1">
    <citation type="submission" date="2018-07" db="EMBL/GenBank/DDBJ databases">
        <title>Comparative genomics of the Candidatus Parilichlamydiaceae reveals evidence of convergent evolution and genome reduction in the phylum Chlamydiae.</title>
        <authorList>
            <person name="Taylor-Brown A."/>
            <person name="Polkinghorne A."/>
        </authorList>
    </citation>
    <scope>NUCLEOTIDE SEQUENCE [LARGE SCALE GENOMIC DNA]</scope>
    <source>
        <strain evidence="2 3">Hat2</strain>
    </source>
</reference>
<evidence type="ECO:0000313" key="2">
    <source>
        <dbReference type="EMBL" id="RDB31172.1"/>
    </source>
</evidence>